<dbReference type="GO" id="GO:0008270">
    <property type="term" value="F:zinc ion binding"/>
    <property type="evidence" value="ECO:0007669"/>
    <property type="project" value="UniProtKB-KW"/>
</dbReference>
<evidence type="ECO:0000256" key="11">
    <source>
        <dbReference type="ARBA" id="ARBA00022833"/>
    </source>
</evidence>
<dbReference type="GO" id="GO:0061630">
    <property type="term" value="F:ubiquitin protein ligase activity"/>
    <property type="evidence" value="ECO:0007669"/>
    <property type="project" value="UniProtKB-EC"/>
</dbReference>
<dbReference type="AlphaFoldDB" id="A0A7N0RAS7"/>
<protein>
    <recommendedName>
        <fullName evidence="4">RING-type E3 ubiquitin transferase</fullName>
        <ecNumber evidence="4">2.3.2.27</ecNumber>
    </recommendedName>
</protein>
<organism evidence="19 20">
    <name type="scientific">Kalanchoe fedtschenkoi</name>
    <name type="common">Lavender scallops</name>
    <name type="synonym">South American air plant</name>
    <dbReference type="NCBI Taxonomy" id="63787"/>
    <lineage>
        <taxon>Eukaryota</taxon>
        <taxon>Viridiplantae</taxon>
        <taxon>Streptophyta</taxon>
        <taxon>Embryophyta</taxon>
        <taxon>Tracheophyta</taxon>
        <taxon>Spermatophyta</taxon>
        <taxon>Magnoliopsida</taxon>
        <taxon>eudicotyledons</taxon>
        <taxon>Gunneridae</taxon>
        <taxon>Pentapetalae</taxon>
        <taxon>Saxifragales</taxon>
        <taxon>Crassulaceae</taxon>
        <taxon>Kalanchoe</taxon>
    </lineage>
</organism>
<evidence type="ECO:0000256" key="5">
    <source>
        <dbReference type="ARBA" id="ARBA00022679"/>
    </source>
</evidence>
<keyword evidence="7" id="KW-0479">Metal-binding</keyword>
<comment type="similarity">
    <text evidence="14">Belongs to the RING-type zinc finger family. ATL subfamily.</text>
</comment>
<dbReference type="InterPro" id="IPR013083">
    <property type="entry name" value="Znf_RING/FYVE/PHD"/>
</dbReference>
<evidence type="ECO:0000256" key="9">
    <source>
        <dbReference type="ARBA" id="ARBA00022771"/>
    </source>
</evidence>
<dbReference type="OMA" id="SAFRSCQ"/>
<dbReference type="EnsemblPlants" id="Kaladp0007s0020.1.v1.1">
    <property type="protein sequence ID" value="Kaladp0007s0020.1.v1.1"/>
    <property type="gene ID" value="Kaladp0007s0020.v1.1"/>
</dbReference>
<evidence type="ECO:0000256" key="2">
    <source>
        <dbReference type="ARBA" id="ARBA00004167"/>
    </source>
</evidence>
<sequence length="350" mass="39089">MKTHRILVCNILLFICPIVTSTCPSYECSTSGPAVRFPFHLQQHPTNCSHPGFQLACTAQAFTSLSLPNSGSFYVRDIDYYHQQIVVYDPDDCTPNRLLNLNLSNSPFYINNYYYRNYTFLSCPTDLVRSRYTTIDCLSNSTTSVLATVSPSLLAKSVSNSCTIITSVPIPISYDQNGFASDLSKDFRLTWSISGCETRTGGFQNCQTGPSPNDLRVFRIVVLCFSIPAVSFTVGVAMYFWFLDQRRRRSEWALARDAIMISVHPSAIPTLNNGLDDSTIESYAKMVVGESKRIPGPNDIACPICLSDYCAKDTLRCIPECQHCFHADCVDEWLRCNSTCPVCRNSPSHA</sequence>
<feature type="transmembrane region" description="Helical" evidence="16">
    <location>
        <begin position="217"/>
        <end position="242"/>
    </location>
</feature>
<dbReference type="Pfam" id="PF13639">
    <property type="entry name" value="zf-RING_2"/>
    <property type="match status" value="1"/>
</dbReference>
<dbReference type="PANTHER" id="PTHR46279">
    <property type="entry name" value="RING/U-BOX SUPERFAMILY PROTEIN"/>
    <property type="match status" value="1"/>
</dbReference>
<dbReference type="Gene3D" id="3.30.40.10">
    <property type="entry name" value="Zinc/RING finger domain, C3HC4 (zinc finger)"/>
    <property type="match status" value="1"/>
</dbReference>
<keyword evidence="11" id="KW-0862">Zinc</keyword>
<evidence type="ECO:0000256" key="16">
    <source>
        <dbReference type="SAM" id="Phobius"/>
    </source>
</evidence>
<evidence type="ECO:0000256" key="15">
    <source>
        <dbReference type="PROSITE-ProRule" id="PRU00175"/>
    </source>
</evidence>
<evidence type="ECO:0000256" key="1">
    <source>
        <dbReference type="ARBA" id="ARBA00000900"/>
    </source>
</evidence>
<keyword evidence="10" id="KW-0833">Ubl conjugation pathway</keyword>
<dbReference type="InterPro" id="IPR025287">
    <property type="entry name" value="WAK_GUB"/>
</dbReference>
<dbReference type="PANTHER" id="PTHR46279:SF2">
    <property type="entry name" value="RING-H2 FINGER PROTEIN ATL21A-RELATED"/>
    <property type="match status" value="1"/>
</dbReference>
<evidence type="ECO:0000256" key="3">
    <source>
        <dbReference type="ARBA" id="ARBA00004906"/>
    </source>
</evidence>
<dbReference type="InterPro" id="IPR001841">
    <property type="entry name" value="Znf_RING"/>
</dbReference>
<evidence type="ECO:0000256" key="10">
    <source>
        <dbReference type="ARBA" id="ARBA00022786"/>
    </source>
</evidence>
<dbReference type="Proteomes" id="UP000594263">
    <property type="component" value="Unplaced"/>
</dbReference>
<evidence type="ECO:0000256" key="14">
    <source>
        <dbReference type="ARBA" id="ARBA00024209"/>
    </source>
</evidence>
<keyword evidence="9 15" id="KW-0863">Zinc-finger</keyword>
<comment type="pathway">
    <text evidence="3">Protein modification; protein ubiquitination.</text>
</comment>
<evidence type="ECO:0000313" key="20">
    <source>
        <dbReference type="Proteomes" id="UP000594263"/>
    </source>
</evidence>
<feature type="signal peptide" evidence="17">
    <location>
        <begin position="1"/>
        <end position="21"/>
    </location>
</feature>
<keyword evidence="6 16" id="KW-0812">Transmembrane</keyword>
<keyword evidence="12 16" id="KW-1133">Transmembrane helix</keyword>
<evidence type="ECO:0000256" key="7">
    <source>
        <dbReference type="ARBA" id="ARBA00022723"/>
    </source>
</evidence>
<keyword evidence="5" id="KW-0808">Transferase</keyword>
<evidence type="ECO:0000259" key="18">
    <source>
        <dbReference type="PROSITE" id="PS50089"/>
    </source>
</evidence>
<evidence type="ECO:0000256" key="17">
    <source>
        <dbReference type="SAM" id="SignalP"/>
    </source>
</evidence>
<reference evidence="19" key="1">
    <citation type="submission" date="2021-01" db="UniProtKB">
        <authorList>
            <consortium name="EnsemblPlants"/>
        </authorList>
    </citation>
    <scope>IDENTIFICATION</scope>
</reference>
<evidence type="ECO:0000256" key="8">
    <source>
        <dbReference type="ARBA" id="ARBA00022729"/>
    </source>
</evidence>
<evidence type="ECO:0000256" key="4">
    <source>
        <dbReference type="ARBA" id="ARBA00012483"/>
    </source>
</evidence>
<dbReference type="GO" id="GO:0016020">
    <property type="term" value="C:membrane"/>
    <property type="evidence" value="ECO:0007669"/>
    <property type="project" value="UniProtKB-SubCell"/>
</dbReference>
<name>A0A7N0RAS7_KALFE</name>
<dbReference type="Pfam" id="PF13947">
    <property type="entry name" value="GUB_WAK_bind"/>
    <property type="match status" value="1"/>
</dbReference>
<dbReference type="InterPro" id="IPR046948">
    <property type="entry name" value="ATL20-22-like"/>
</dbReference>
<dbReference type="EC" id="2.3.2.27" evidence="4"/>
<dbReference type="SMART" id="SM00184">
    <property type="entry name" value="RING"/>
    <property type="match status" value="1"/>
</dbReference>
<evidence type="ECO:0000256" key="12">
    <source>
        <dbReference type="ARBA" id="ARBA00022989"/>
    </source>
</evidence>
<evidence type="ECO:0000313" key="19">
    <source>
        <dbReference type="EnsemblPlants" id="Kaladp0007s0020.1.v1.1"/>
    </source>
</evidence>
<feature type="chain" id="PRO_5029567771" description="RING-type E3 ubiquitin transferase" evidence="17">
    <location>
        <begin position="22"/>
        <end position="350"/>
    </location>
</feature>
<keyword evidence="20" id="KW-1185">Reference proteome</keyword>
<comment type="subcellular location">
    <subcellularLocation>
        <location evidence="2">Membrane</location>
        <topology evidence="2">Single-pass membrane protein</topology>
    </subcellularLocation>
</comment>
<dbReference type="SUPFAM" id="SSF57850">
    <property type="entry name" value="RING/U-box"/>
    <property type="match status" value="1"/>
</dbReference>
<dbReference type="Gramene" id="Kaladp0007s0020.1.v1.1">
    <property type="protein sequence ID" value="Kaladp0007s0020.1.v1.1"/>
    <property type="gene ID" value="Kaladp0007s0020.v1.1"/>
</dbReference>
<dbReference type="PROSITE" id="PS50089">
    <property type="entry name" value="ZF_RING_2"/>
    <property type="match status" value="1"/>
</dbReference>
<keyword evidence="13 16" id="KW-0472">Membrane</keyword>
<dbReference type="CDD" id="cd16461">
    <property type="entry name" value="RING-H2_EL5-like"/>
    <property type="match status" value="1"/>
</dbReference>
<feature type="domain" description="RING-type" evidence="18">
    <location>
        <begin position="302"/>
        <end position="344"/>
    </location>
</feature>
<dbReference type="GO" id="GO:0030247">
    <property type="term" value="F:polysaccharide binding"/>
    <property type="evidence" value="ECO:0007669"/>
    <property type="project" value="InterPro"/>
</dbReference>
<proteinExistence type="inferred from homology"/>
<accession>A0A7N0RAS7</accession>
<evidence type="ECO:0000256" key="13">
    <source>
        <dbReference type="ARBA" id="ARBA00023136"/>
    </source>
</evidence>
<keyword evidence="8 17" id="KW-0732">Signal</keyword>
<comment type="catalytic activity">
    <reaction evidence="1">
        <text>S-ubiquitinyl-[E2 ubiquitin-conjugating enzyme]-L-cysteine + [acceptor protein]-L-lysine = [E2 ubiquitin-conjugating enzyme]-L-cysteine + N(6)-ubiquitinyl-[acceptor protein]-L-lysine.</text>
        <dbReference type="EC" id="2.3.2.27"/>
    </reaction>
</comment>
<evidence type="ECO:0000256" key="6">
    <source>
        <dbReference type="ARBA" id="ARBA00022692"/>
    </source>
</evidence>